<dbReference type="InterPro" id="IPR006120">
    <property type="entry name" value="Resolvase_HTH_dom"/>
</dbReference>
<dbReference type="AlphaFoldDB" id="A0A4R2K2X9"/>
<dbReference type="Gene3D" id="1.10.10.60">
    <property type="entry name" value="Homeodomain-like"/>
    <property type="match status" value="1"/>
</dbReference>
<feature type="non-terminal residue" evidence="2">
    <location>
        <position position="95"/>
    </location>
</feature>
<dbReference type="Pfam" id="PF02796">
    <property type="entry name" value="HTH_7"/>
    <property type="match status" value="1"/>
</dbReference>
<reference evidence="2 3" key="1">
    <citation type="submission" date="2019-03" db="EMBL/GenBank/DDBJ databases">
        <title>Genomic Encyclopedia of Type Strains, Phase IV (KMG-IV): sequencing the most valuable type-strain genomes for metagenomic binning, comparative biology and taxonomic classification.</title>
        <authorList>
            <person name="Goeker M."/>
        </authorList>
    </citation>
    <scope>NUCLEOTIDE SEQUENCE [LARGE SCALE GENOMIC DNA]</scope>
    <source>
        <strain evidence="2 3">DSM 13054</strain>
    </source>
</reference>
<comment type="caution">
    <text evidence="2">The sequence shown here is derived from an EMBL/GenBank/DDBJ whole genome shotgun (WGS) entry which is preliminary data.</text>
</comment>
<dbReference type="EMBL" id="SLWU01000007">
    <property type="protein sequence ID" value="TCO67471.1"/>
    <property type="molecule type" value="Genomic_DNA"/>
</dbReference>
<dbReference type="Proteomes" id="UP000294886">
    <property type="component" value="Unassembled WGS sequence"/>
</dbReference>
<evidence type="ECO:0000313" key="2">
    <source>
        <dbReference type="EMBL" id="TCO67471.1"/>
    </source>
</evidence>
<name>A0A4R2K2X9_9THEO</name>
<dbReference type="GO" id="GO:0003677">
    <property type="term" value="F:DNA binding"/>
    <property type="evidence" value="ECO:0007669"/>
    <property type="project" value="InterPro"/>
</dbReference>
<evidence type="ECO:0000259" key="1">
    <source>
        <dbReference type="Pfam" id="PF02796"/>
    </source>
</evidence>
<proteinExistence type="predicted"/>
<dbReference type="GO" id="GO:0000150">
    <property type="term" value="F:DNA strand exchange activity"/>
    <property type="evidence" value="ECO:0007669"/>
    <property type="project" value="InterPro"/>
</dbReference>
<sequence>MKTPVFPKKLVYFKGENKVSYPAIFIKEIQKLHREGMTQKEIAKILNCSLFTVKKAIKEDPEYEKIKQRKKEKSLENHKLAKFKFKKIEKEKQEE</sequence>
<feature type="domain" description="Resolvase HTH" evidence="1">
    <location>
        <begin position="26"/>
        <end position="55"/>
    </location>
</feature>
<dbReference type="RefSeq" id="WP_165911582.1">
    <property type="nucleotide sequence ID" value="NZ_SLWU01000007.1"/>
</dbReference>
<gene>
    <name evidence="2" type="ORF">EV203_1071</name>
</gene>
<protein>
    <submittedName>
        <fullName evidence="2">Helix-turn-helix protein</fullName>
    </submittedName>
</protein>
<accession>A0A4R2K2X9</accession>
<organism evidence="2 3">
    <name type="scientific">Caldanaerobacter subterraneus</name>
    <dbReference type="NCBI Taxonomy" id="911092"/>
    <lineage>
        <taxon>Bacteria</taxon>
        <taxon>Bacillati</taxon>
        <taxon>Bacillota</taxon>
        <taxon>Clostridia</taxon>
        <taxon>Thermoanaerobacterales</taxon>
        <taxon>Thermoanaerobacteraceae</taxon>
        <taxon>Caldanaerobacter</taxon>
    </lineage>
</organism>
<evidence type="ECO:0000313" key="3">
    <source>
        <dbReference type="Proteomes" id="UP000294886"/>
    </source>
</evidence>